<evidence type="ECO:0000256" key="2">
    <source>
        <dbReference type="ARBA" id="ARBA00022547"/>
    </source>
</evidence>
<evidence type="ECO:0000256" key="3">
    <source>
        <dbReference type="ARBA" id="ARBA00022692"/>
    </source>
</evidence>
<sequence length="169" mass="19249">MPQLDPVFYPSVLFWLFVSFALSLVLMQNLVLPRFFLIKKRREDKVRDLMLRAEKIQRSADEAKEIVEYAEKGAKAAVDKIIEEASEACRSKYDEYVSDLDAAIEKRLFSVQKHLENERKIAMRDSESLAKSICGAIVESNIGIKDANDMKNIGGGAGERPYEEQRSDD</sequence>
<evidence type="ECO:0000256" key="4">
    <source>
        <dbReference type="ARBA" id="ARBA00022781"/>
    </source>
</evidence>
<keyword evidence="5 14" id="KW-1133">Transmembrane helix</keyword>
<protein>
    <recommendedName>
        <fullName evidence="17">ATPase subunit I</fullName>
    </recommendedName>
</protein>
<evidence type="ECO:0000256" key="5">
    <source>
        <dbReference type="ARBA" id="ARBA00022989"/>
    </source>
</evidence>
<dbReference type="EMBL" id="AP025225">
    <property type="protein sequence ID" value="BDB96015.1"/>
    <property type="molecule type" value="Genomic_DNA"/>
</dbReference>
<evidence type="ECO:0000256" key="11">
    <source>
        <dbReference type="ARBA" id="ARBA00037847"/>
    </source>
</evidence>
<comment type="similarity">
    <text evidence="12">Belongs to the ATPase B chain family.</text>
</comment>
<proteinExistence type="inferred from homology"/>
<evidence type="ECO:0000256" key="8">
    <source>
        <dbReference type="ARBA" id="ARBA00023310"/>
    </source>
</evidence>
<evidence type="ECO:0000256" key="7">
    <source>
        <dbReference type="ARBA" id="ARBA00023136"/>
    </source>
</evidence>
<evidence type="ECO:0000256" key="1">
    <source>
        <dbReference type="ARBA" id="ARBA00022448"/>
    </source>
</evidence>
<keyword evidence="2 12" id="KW-0138">CF(0)</keyword>
<dbReference type="InterPro" id="IPR002146">
    <property type="entry name" value="ATP_synth_b/b'su_bac/chlpt"/>
</dbReference>
<dbReference type="RefSeq" id="WP_236865350.1">
    <property type="nucleotide sequence ID" value="NZ_AP025225.1"/>
</dbReference>
<organism evidence="15 16">
    <name type="scientific">Candidatus Hydrogenosomobacter endosymbioticus</name>
    <dbReference type="NCBI Taxonomy" id="2558174"/>
    <lineage>
        <taxon>Bacteria</taxon>
        <taxon>Pseudomonadati</taxon>
        <taxon>Pseudomonadota</taxon>
        <taxon>Alphaproteobacteria</taxon>
        <taxon>Holosporales</taxon>
        <taxon>Holosporaceae</taxon>
        <taxon>Candidatus Hydrogenosomobacter</taxon>
    </lineage>
</organism>
<evidence type="ECO:0000313" key="15">
    <source>
        <dbReference type="EMBL" id="BDB96015.1"/>
    </source>
</evidence>
<keyword evidence="1 12" id="KW-0813">Transport</keyword>
<dbReference type="Proteomes" id="UP001320209">
    <property type="component" value="Chromosome"/>
</dbReference>
<evidence type="ECO:0008006" key="17">
    <source>
        <dbReference type="Google" id="ProtNLM"/>
    </source>
</evidence>
<feature type="compositionally biased region" description="Basic and acidic residues" evidence="13">
    <location>
        <begin position="160"/>
        <end position="169"/>
    </location>
</feature>
<keyword evidence="8" id="KW-0066">ATP synthesis</keyword>
<name>A0ABM7V8B2_9PROT</name>
<evidence type="ECO:0000256" key="9">
    <source>
        <dbReference type="ARBA" id="ARBA00025198"/>
    </source>
</evidence>
<evidence type="ECO:0000256" key="12">
    <source>
        <dbReference type="RuleBase" id="RU003848"/>
    </source>
</evidence>
<dbReference type="CDD" id="cd06503">
    <property type="entry name" value="ATP-synt_Fo_b"/>
    <property type="match status" value="1"/>
</dbReference>
<keyword evidence="3 12" id="KW-0812">Transmembrane</keyword>
<comment type="function">
    <text evidence="10">Component of the F(0) channel, it forms part of the peripheral stalk, linking F(1) to F(0). The b'-subunit is a diverged and duplicated form of b found in plants and photosynthetic bacteria.</text>
</comment>
<comment type="function">
    <text evidence="9">F(1)F(0) ATP synthase produces ATP from ADP in the presence of a proton or sodium gradient. F-type ATPases consist of two structural domains, F(1) containing the extramembraneous catalytic core and F(0) containing the membrane proton channel, linked together by a central stalk and a peripheral stalk. During catalysis, ATP synthesis in the catalytic domain of F(1) is coupled via a rotary mechanism of the central stalk subunits to proton translocation.</text>
</comment>
<evidence type="ECO:0000313" key="16">
    <source>
        <dbReference type="Proteomes" id="UP001320209"/>
    </source>
</evidence>
<evidence type="ECO:0000256" key="14">
    <source>
        <dbReference type="SAM" id="Phobius"/>
    </source>
</evidence>
<keyword evidence="4 12" id="KW-0375">Hydrogen ion transport</keyword>
<feature type="transmembrane region" description="Helical" evidence="14">
    <location>
        <begin position="12"/>
        <end position="32"/>
    </location>
</feature>
<keyword evidence="7 14" id="KW-0472">Membrane</keyword>
<evidence type="ECO:0000256" key="6">
    <source>
        <dbReference type="ARBA" id="ARBA00023065"/>
    </source>
</evidence>
<reference evidence="15" key="1">
    <citation type="submission" date="2021-10" db="EMBL/GenBank/DDBJ databases">
        <title>Genome Sequence of The Candidatus Hydrogeosomobacter endosymbioticus, an Intracellular Bacterial Symbiont of the Anaerobic Ciliate GW7.</title>
        <authorList>
            <person name="Shiohama Y."/>
            <person name="Shinzato N."/>
        </authorList>
    </citation>
    <scope>NUCLEOTIDE SEQUENCE [LARGE SCALE GENOMIC DNA]</scope>
    <source>
        <strain evidence="15">200920</strain>
    </source>
</reference>
<evidence type="ECO:0000256" key="13">
    <source>
        <dbReference type="SAM" id="MobiDB-lite"/>
    </source>
</evidence>
<comment type="subcellular location">
    <subcellularLocation>
        <location evidence="11">Endomembrane system</location>
        <topology evidence="11">Single-pass membrane protein</topology>
    </subcellularLocation>
</comment>
<evidence type="ECO:0000256" key="10">
    <source>
        <dbReference type="ARBA" id="ARBA00025614"/>
    </source>
</evidence>
<keyword evidence="16" id="KW-1185">Reference proteome</keyword>
<gene>
    <name evidence="15" type="ORF">HYD_1480</name>
</gene>
<accession>A0ABM7V8B2</accession>
<feature type="region of interest" description="Disordered" evidence="13">
    <location>
        <begin position="148"/>
        <end position="169"/>
    </location>
</feature>
<dbReference type="Pfam" id="PF00430">
    <property type="entry name" value="ATP-synt_B"/>
    <property type="match status" value="1"/>
</dbReference>
<keyword evidence="6 12" id="KW-0406">Ion transport</keyword>